<keyword evidence="1" id="KW-0812">Transmembrane</keyword>
<dbReference type="Gene3D" id="1.20.1530.20">
    <property type="match status" value="1"/>
</dbReference>
<dbReference type="EMBL" id="BART01031386">
    <property type="protein sequence ID" value="GAH13809.1"/>
    <property type="molecule type" value="Genomic_DNA"/>
</dbReference>
<sequence>MELFLFTIGAALVLAYAGASILKRIGIPQTLGFMIAGIILALTNILTEASIHNLRFFVALALGLIGYNIGHELSNPNLTGRRIK</sequence>
<evidence type="ECO:0000256" key="1">
    <source>
        <dbReference type="SAM" id="Phobius"/>
    </source>
</evidence>
<evidence type="ECO:0000313" key="2">
    <source>
        <dbReference type="EMBL" id="GAH13809.1"/>
    </source>
</evidence>
<reference evidence="2" key="1">
    <citation type="journal article" date="2014" name="Front. Microbiol.">
        <title>High frequency of phylogenetically diverse reductive dehalogenase-homologous genes in deep subseafloor sedimentary metagenomes.</title>
        <authorList>
            <person name="Kawai M."/>
            <person name="Futagami T."/>
            <person name="Toyoda A."/>
            <person name="Takaki Y."/>
            <person name="Nishi S."/>
            <person name="Hori S."/>
            <person name="Arai W."/>
            <person name="Tsubouchi T."/>
            <person name="Morono Y."/>
            <person name="Uchiyama I."/>
            <person name="Ito T."/>
            <person name="Fujiyama A."/>
            <person name="Inagaki F."/>
            <person name="Takami H."/>
        </authorList>
    </citation>
    <scope>NUCLEOTIDE SEQUENCE</scope>
    <source>
        <strain evidence="2">Expedition CK06-06</strain>
    </source>
</reference>
<protein>
    <recommendedName>
        <fullName evidence="3">Cation/H+ exchanger domain-containing protein</fullName>
    </recommendedName>
</protein>
<feature type="transmembrane region" description="Helical" evidence="1">
    <location>
        <begin position="54"/>
        <end position="70"/>
    </location>
</feature>
<keyword evidence="1" id="KW-0472">Membrane</keyword>
<dbReference type="InterPro" id="IPR038770">
    <property type="entry name" value="Na+/solute_symporter_sf"/>
</dbReference>
<proteinExistence type="predicted"/>
<feature type="transmembrane region" description="Helical" evidence="1">
    <location>
        <begin position="29"/>
        <end position="47"/>
    </location>
</feature>
<name>X1E9H1_9ZZZZ</name>
<feature type="non-terminal residue" evidence="2">
    <location>
        <position position="84"/>
    </location>
</feature>
<keyword evidence="1" id="KW-1133">Transmembrane helix</keyword>
<dbReference type="AlphaFoldDB" id="X1E9H1"/>
<accession>X1E9H1</accession>
<evidence type="ECO:0008006" key="3">
    <source>
        <dbReference type="Google" id="ProtNLM"/>
    </source>
</evidence>
<comment type="caution">
    <text evidence="2">The sequence shown here is derived from an EMBL/GenBank/DDBJ whole genome shotgun (WGS) entry which is preliminary data.</text>
</comment>
<organism evidence="2">
    <name type="scientific">marine sediment metagenome</name>
    <dbReference type="NCBI Taxonomy" id="412755"/>
    <lineage>
        <taxon>unclassified sequences</taxon>
        <taxon>metagenomes</taxon>
        <taxon>ecological metagenomes</taxon>
    </lineage>
</organism>
<gene>
    <name evidence="2" type="ORF">S01H4_54523</name>
</gene>